<reference evidence="3" key="1">
    <citation type="journal article" date="2015" name="Genome Announc.">
        <title>Whole-Genome Sequences of 80 Environmental and Clinical Isolates of Burkholderia pseudomallei.</title>
        <authorList>
            <person name="Johnson S.L."/>
            <person name="Baker A.L."/>
            <person name="Chain P.S."/>
            <person name="Currie B.J."/>
            <person name="Daligault H.E."/>
            <person name="Davenport K.W."/>
            <person name="Davis C.B."/>
            <person name="Inglis T.J."/>
            <person name="Kaestli M."/>
            <person name="Koren S."/>
            <person name="Mayo M."/>
            <person name="Merritt A.J."/>
            <person name="Price E.P."/>
            <person name="Sarovich D.S."/>
            <person name="Warner J."/>
            <person name="Rosovitz M.J."/>
        </authorList>
    </citation>
    <scope>NUCLEOTIDE SEQUENCE [LARGE SCALE GENOMIC DNA]</scope>
    <source>
        <strain evidence="3">DSM 2030</strain>
    </source>
</reference>
<name>A0A097AP37_THEKI</name>
<evidence type="ECO:0000313" key="2">
    <source>
        <dbReference type="EMBL" id="AIS51571.1"/>
    </source>
</evidence>
<sequence>MKMFNIIKAELSKYIIEVKIYYHDHIVNMIVTYIFFAGFFLEFRNYAAVKDSYYIGFLYWFLAANIISEVSVSISFEKQVSTLEQLLLKPVIKLHYLPEDYFYAYRSKC</sequence>
<keyword evidence="3" id="KW-1185">Reference proteome</keyword>
<dbReference type="OrthoDB" id="2043695at2"/>
<dbReference type="KEGG" id="tki:TKV_c03670"/>
<feature type="transmembrane region" description="Helical" evidence="1">
    <location>
        <begin position="21"/>
        <end position="41"/>
    </location>
</feature>
<evidence type="ECO:0000313" key="3">
    <source>
        <dbReference type="Proteomes" id="UP000029669"/>
    </source>
</evidence>
<dbReference type="EMBL" id="CP009170">
    <property type="protein sequence ID" value="AIS51571.1"/>
    <property type="molecule type" value="Genomic_DNA"/>
</dbReference>
<keyword evidence="1" id="KW-0472">Membrane</keyword>
<accession>A0A097AP37</accession>
<protein>
    <submittedName>
        <fullName evidence="2">Uncharacterized protein</fullName>
    </submittedName>
</protein>
<keyword evidence="1" id="KW-1133">Transmembrane helix</keyword>
<dbReference type="HOGENOM" id="CLU_2182725_0_0_9"/>
<dbReference type="RefSeq" id="WP_049684521.1">
    <property type="nucleotide sequence ID" value="NZ_CP009170.1"/>
</dbReference>
<evidence type="ECO:0000256" key="1">
    <source>
        <dbReference type="SAM" id="Phobius"/>
    </source>
</evidence>
<dbReference type="eggNOG" id="COG0842">
    <property type="taxonomic scope" value="Bacteria"/>
</dbReference>
<dbReference type="STRING" id="2325.TKV_c03670"/>
<dbReference type="Proteomes" id="UP000029669">
    <property type="component" value="Chromosome"/>
</dbReference>
<keyword evidence="1" id="KW-0812">Transmembrane</keyword>
<gene>
    <name evidence="2" type="ORF">TKV_c03670</name>
</gene>
<proteinExistence type="predicted"/>
<feature type="transmembrane region" description="Helical" evidence="1">
    <location>
        <begin position="53"/>
        <end position="76"/>
    </location>
</feature>
<dbReference type="AlphaFoldDB" id="A0A097AP37"/>
<organism evidence="2 3">
    <name type="scientific">Thermoanaerobacter kivui</name>
    <name type="common">Acetogenium kivui</name>
    <dbReference type="NCBI Taxonomy" id="2325"/>
    <lineage>
        <taxon>Bacteria</taxon>
        <taxon>Bacillati</taxon>
        <taxon>Bacillota</taxon>
        <taxon>Clostridia</taxon>
        <taxon>Thermoanaerobacterales</taxon>
        <taxon>Thermoanaerobacteraceae</taxon>
        <taxon>Thermoanaerobacter</taxon>
    </lineage>
</organism>